<keyword evidence="1" id="KW-0812">Transmembrane</keyword>
<feature type="transmembrane region" description="Helical" evidence="1">
    <location>
        <begin position="38"/>
        <end position="57"/>
    </location>
</feature>
<proteinExistence type="predicted"/>
<keyword evidence="3" id="KW-1185">Reference proteome</keyword>
<reference evidence="2 3" key="1">
    <citation type="journal article" date="2019" name="Commun. Biol.">
        <title>The bagworm genome reveals a unique fibroin gene that provides high tensile strength.</title>
        <authorList>
            <person name="Kono N."/>
            <person name="Nakamura H."/>
            <person name="Ohtoshi R."/>
            <person name="Tomita M."/>
            <person name="Numata K."/>
            <person name="Arakawa K."/>
        </authorList>
    </citation>
    <scope>NUCLEOTIDE SEQUENCE [LARGE SCALE GENOMIC DNA]</scope>
</reference>
<dbReference type="EMBL" id="BGZK01000082">
    <property type="protein sequence ID" value="GBP16808.1"/>
    <property type="molecule type" value="Genomic_DNA"/>
</dbReference>
<sequence length="192" mass="21384">MTSSRPLALRQIMRRDYVVRGALPNAAGRHAGVPTARLSILLIMIITLATIMMLTTCGKEAGRANELIAHQRVVTLDESPVHGLREWNHPPELSLTVLNAIAEAACSRLHVNWPLSVVHRVEIRMHYRAFESFASAYITYPLVWMVVQHLEHNAAHIVNLTFLINGQSKPDAVHRDRLVDAGKPSACSTCCR</sequence>
<evidence type="ECO:0000313" key="3">
    <source>
        <dbReference type="Proteomes" id="UP000299102"/>
    </source>
</evidence>
<evidence type="ECO:0000313" key="2">
    <source>
        <dbReference type="EMBL" id="GBP16808.1"/>
    </source>
</evidence>
<name>A0A4C1TS85_EUMVA</name>
<gene>
    <name evidence="2" type="ORF">EVAR_13194_1</name>
</gene>
<dbReference type="AlphaFoldDB" id="A0A4C1TS85"/>
<protein>
    <submittedName>
        <fullName evidence="2">Uncharacterized protein</fullName>
    </submittedName>
</protein>
<keyword evidence="1" id="KW-0472">Membrane</keyword>
<dbReference type="Proteomes" id="UP000299102">
    <property type="component" value="Unassembled WGS sequence"/>
</dbReference>
<keyword evidence="1" id="KW-1133">Transmembrane helix</keyword>
<comment type="caution">
    <text evidence="2">The sequence shown here is derived from an EMBL/GenBank/DDBJ whole genome shotgun (WGS) entry which is preliminary data.</text>
</comment>
<accession>A0A4C1TS85</accession>
<organism evidence="2 3">
    <name type="scientific">Eumeta variegata</name>
    <name type="common">Bagworm moth</name>
    <name type="synonym">Eumeta japonica</name>
    <dbReference type="NCBI Taxonomy" id="151549"/>
    <lineage>
        <taxon>Eukaryota</taxon>
        <taxon>Metazoa</taxon>
        <taxon>Ecdysozoa</taxon>
        <taxon>Arthropoda</taxon>
        <taxon>Hexapoda</taxon>
        <taxon>Insecta</taxon>
        <taxon>Pterygota</taxon>
        <taxon>Neoptera</taxon>
        <taxon>Endopterygota</taxon>
        <taxon>Lepidoptera</taxon>
        <taxon>Glossata</taxon>
        <taxon>Ditrysia</taxon>
        <taxon>Tineoidea</taxon>
        <taxon>Psychidae</taxon>
        <taxon>Oiketicinae</taxon>
        <taxon>Eumeta</taxon>
    </lineage>
</organism>
<evidence type="ECO:0000256" key="1">
    <source>
        <dbReference type="SAM" id="Phobius"/>
    </source>
</evidence>